<gene>
    <name evidence="2" type="ORF">M440DRAFT_1397311</name>
</gene>
<dbReference type="PROSITE" id="PS51257">
    <property type="entry name" value="PROKAR_LIPOPROTEIN"/>
    <property type="match status" value="1"/>
</dbReference>
<name>A0A2T4CEM9_TRILO</name>
<feature type="chain" id="PRO_5015424452" evidence="1">
    <location>
        <begin position="27"/>
        <end position="131"/>
    </location>
</feature>
<proteinExistence type="predicted"/>
<accession>A0A2T4CEM9</accession>
<dbReference type="Proteomes" id="UP000240760">
    <property type="component" value="Unassembled WGS sequence"/>
</dbReference>
<keyword evidence="3" id="KW-1185">Reference proteome</keyword>
<keyword evidence="1" id="KW-0732">Signal</keyword>
<dbReference type="EMBL" id="KZ679127">
    <property type="protein sequence ID" value="PTB80027.1"/>
    <property type="molecule type" value="Genomic_DNA"/>
</dbReference>
<feature type="signal peptide" evidence="1">
    <location>
        <begin position="1"/>
        <end position="26"/>
    </location>
</feature>
<evidence type="ECO:0000313" key="3">
    <source>
        <dbReference type="Proteomes" id="UP000240760"/>
    </source>
</evidence>
<dbReference type="AlphaFoldDB" id="A0A2T4CEM9"/>
<protein>
    <submittedName>
        <fullName evidence="2">Uncharacterized protein</fullName>
    </submittedName>
</protein>
<sequence length="131" mass="14690">MASWSRSMSSWFPWSLVVILVSCSSCDPEVQHVPNHASLRWSATNRSRPFLRPDAPKGEMLQMSGFHGADTGLLALSYRAEDIACRSCSTVSLPTRYQLLASYRFRRVGNEIRLKPDRQGTSRGWAVFAAP</sequence>
<evidence type="ECO:0000313" key="2">
    <source>
        <dbReference type="EMBL" id="PTB80027.1"/>
    </source>
</evidence>
<organism evidence="2 3">
    <name type="scientific">Trichoderma longibrachiatum ATCC 18648</name>
    <dbReference type="NCBI Taxonomy" id="983965"/>
    <lineage>
        <taxon>Eukaryota</taxon>
        <taxon>Fungi</taxon>
        <taxon>Dikarya</taxon>
        <taxon>Ascomycota</taxon>
        <taxon>Pezizomycotina</taxon>
        <taxon>Sordariomycetes</taxon>
        <taxon>Hypocreomycetidae</taxon>
        <taxon>Hypocreales</taxon>
        <taxon>Hypocreaceae</taxon>
        <taxon>Trichoderma</taxon>
    </lineage>
</organism>
<reference evidence="2 3" key="1">
    <citation type="submission" date="2016-07" db="EMBL/GenBank/DDBJ databases">
        <title>Multiple horizontal gene transfer events from other fungi enriched the ability of initially mycotrophic Trichoderma (Ascomycota) to feed on dead plant biomass.</title>
        <authorList>
            <consortium name="DOE Joint Genome Institute"/>
            <person name="Aerts A."/>
            <person name="Atanasova L."/>
            <person name="Chenthamara K."/>
            <person name="Zhang J."/>
            <person name="Grujic M."/>
            <person name="Henrissat B."/>
            <person name="Kuo A."/>
            <person name="Salamov A."/>
            <person name="Lipzen A."/>
            <person name="Labutti K."/>
            <person name="Barry K."/>
            <person name="Miao Y."/>
            <person name="Rahimi M.J."/>
            <person name="Shen Q."/>
            <person name="Grigoriev I.V."/>
            <person name="Kubicek C.P."/>
            <person name="Druzhinina I.S."/>
        </authorList>
    </citation>
    <scope>NUCLEOTIDE SEQUENCE [LARGE SCALE GENOMIC DNA]</scope>
    <source>
        <strain evidence="2 3">ATCC 18648</strain>
    </source>
</reference>
<evidence type="ECO:0000256" key="1">
    <source>
        <dbReference type="SAM" id="SignalP"/>
    </source>
</evidence>